<dbReference type="EMBL" id="DS027057">
    <property type="protein sequence ID" value="EAW08998.1"/>
    <property type="molecule type" value="Genomic_DNA"/>
</dbReference>
<sequence>MGGKKKTGAPPAVVGASALTWPTIPFSEFDDLDLRAHSTKLLEAAIQLKQTAQSVGGLPPLAIFTSLLDSVRSLAGKARDGDLSMLTREVHDIKSMLKDSAKKHTDDHRKIQQSLDIQASVPGAPGRTFAAALSGGRAESSLVSDRMRRAHTNGTLVTNHHTSTGSLPAPVAPQRSDLEIHVRRTDPAVVNPYRHDEQKLVKRANQAIRETRDAMISHRKFSAGRVLPSGDVALQADSLEDAERLTRSNGWTLAFGSNAGIKKQTYGVVMHGVDRRHLTDGKTADFIARLKADNAGRLAATPTDIIYAGWLYGQRRVDADKLQSSLVVVDFDSDRAANRALELGLALDGKNHPCAYYDRNFRLRQCFNCQLYGHISKHCKRPAACAYCVGQHLSTVCPDLKNREKERCPVCAASKQPDGGHFAFDRSCPVRAQKMAAIRAERLTGPQFHASAACWALGTPPQSPTDLSVDPTPAEAAGTAAMPRDPHASSARSEAGVSPTADASSDRPDVEMVDAEDINTPTDNNIGAGATEPPPPTTYHARDGALTVKRGCPPD</sequence>
<dbReference type="eggNOG" id="ENOG502SCIP">
    <property type="taxonomic scope" value="Eukaryota"/>
</dbReference>
<dbReference type="AlphaFoldDB" id="A1CLL9"/>
<evidence type="ECO:0000256" key="1">
    <source>
        <dbReference type="PROSITE-ProRule" id="PRU00047"/>
    </source>
</evidence>
<organism evidence="4 5">
    <name type="scientific">Aspergillus clavatus (strain ATCC 1007 / CBS 513.65 / DSM 816 / NCTC 3887 / NRRL 1 / QM 1276 / 107)</name>
    <dbReference type="NCBI Taxonomy" id="344612"/>
    <lineage>
        <taxon>Eukaryota</taxon>
        <taxon>Fungi</taxon>
        <taxon>Dikarya</taxon>
        <taxon>Ascomycota</taxon>
        <taxon>Pezizomycotina</taxon>
        <taxon>Eurotiomycetes</taxon>
        <taxon>Eurotiomycetidae</taxon>
        <taxon>Eurotiales</taxon>
        <taxon>Aspergillaceae</taxon>
        <taxon>Aspergillus</taxon>
        <taxon>Aspergillus subgen. Fumigati</taxon>
    </lineage>
</organism>
<keyword evidence="1" id="KW-0862">Zinc</keyword>
<dbReference type="KEGG" id="act:ACLA_077450"/>
<dbReference type="InterPro" id="IPR001878">
    <property type="entry name" value="Znf_CCHC"/>
</dbReference>
<gene>
    <name evidence="4" type="ORF">ACLA_077450</name>
</gene>
<dbReference type="VEuPathDB" id="FungiDB:ACLA_077450"/>
<dbReference type="RefSeq" id="XP_001270424.1">
    <property type="nucleotide sequence ID" value="XM_001270423.1"/>
</dbReference>
<dbReference type="GO" id="GO:0003676">
    <property type="term" value="F:nucleic acid binding"/>
    <property type="evidence" value="ECO:0007669"/>
    <property type="project" value="InterPro"/>
</dbReference>
<evidence type="ECO:0000259" key="3">
    <source>
        <dbReference type="PROSITE" id="PS50158"/>
    </source>
</evidence>
<feature type="domain" description="CCHC-type" evidence="3">
    <location>
        <begin position="366"/>
        <end position="381"/>
    </location>
</feature>
<dbReference type="GO" id="GO:0008270">
    <property type="term" value="F:zinc ion binding"/>
    <property type="evidence" value="ECO:0007669"/>
    <property type="project" value="UniProtKB-KW"/>
</dbReference>
<evidence type="ECO:0000313" key="4">
    <source>
        <dbReference type="EMBL" id="EAW08998.1"/>
    </source>
</evidence>
<evidence type="ECO:0000256" key="2">
    <source>
        <dbReference type="SAM" id="MobiDB-lite"/>
    </source>
</evidence>
<proteinExistence type="predicted"/>
<dbReference type="OMA" id="CQLYGHI"/>
<keyword evidence="1" id="KW-0863">Zinc-finger</keyword>
<accession>A1CLL9</accession>
<dbReference type="OrthoDB" id="4506733at2759"/>
<feature type="region of interest" description="Disordered" evidence="2">
    <location>
        <begin position="461"/>
        <end position="555"/>
    </location>
</feature>
<dbReference type="GeneID" id="4702614"/>
<name>A1CLL9_ASPCL</name>
<keyword evidence="1" id="KW-0479">Metal-binding</keyword>
<dbReference type="Proteomes" id="UP000006701">
    <property type="component" value="Unassembled WGS sequence"/>
</dbReference>
<dbReference type="PROSITE" id="PS50158">
    <property type="entry name" value="ZF_CCHC"/>
    <property type="match status" value="1"/>
</dbReference>
<evidence type="ECO:0000313" key="5">
    <source>
        <dbReference type="Proteomes" id="UP000006701"/>
    </source>
</evidence>
<dbReference type="HOGENOM" id="CLU_471710_0_0_1"/>
<protein>
    <recommendedName>
        <fullName evidence="3">CCHC-type domain-containing protein</fullName>
    </recommendedName>
</protein>
<dbReference type="STRING" id="344612.A1CLL9"/>
<reference evidence="4 5" key="1">
    <citation type="journal article" date="2008" name="PLoS Genet.">
        <title>Genomic islands in the pathogenic filamentous fungus Aspergillus fumigatus.</title>
        <authorList>
            <person name="Fedorova N.D."/>
            <person name="Khaldi N."/>
            <person name="Joardar V.S."/>
            <person name="Maiti R."/>
            <person name="Amedeo P."/>
            <person name="Anderson M.J."/>
            <person name="Crabtree J."/>
            <person name="Silva J.C."/>
            <person name="Badger J.H."/>
            <person name="Albarraq A."/>
            <person name="Angiuoli S."/>
            <person name="Bussey H."/>
            <person name="Bowyer P."/>
            <person name="Cotty P.J."/>
            <person name="Dyer P.S."/>
            <person name="Egan A."/>
            <person name="Galens K."/>
            <person name="Fraser-Liggett C.M."/>
            <person name="Haas B.J."/>
            <person name="Inman J.M."/>
            <person name="Kent R."/>
            <person name="Lemieux S."/>
            <person name="Malavazi I."/>
            <person name="Orvis J."/>
            <person name="Roemer T."/>
            <person name="Ronning C.M."/>
            <person name="Sundaram J.P."/>
            <person name="Sutton G."/>
            <person name="Turner G."/>
            <person name="Venter J.C."/>
            <person name="White O.R."/>
            <person name="Whitty B.R."/>
            <person name="Youngman P."/>
            <person name="Wolfe K.H."/>
            <person name="Goldman G.H."/>
            <person name="Wortman J.R."/>
            <person name="Jiang B."/>
            <person name="Denning D.W."/>
            <person name="Nierman W.C."/>
        </authorList>
    </citation>
    <scope>NUCLEOTIDE SEQUENCE [LARGE SCALE GENOMIC DNA]</scope>
    <source>
        <strain evidence="5">ATCC 1007 / CBS 513.65 / DSM 816 / NCTC 3887 / NRRL 1</strain>
    </source>
</reference>
<keyword evidence="5" id="KW-1185">Reference proteome</keyword>